<proteinExistence type="predicted"/>
<dbReference type="Gene3D" id="2.20.25.240">
    <property type="match status" value="1"/>
</dbReference>
<protein>
    <submittedName>
        <fullName evidence="2">Uncharacterized protein</fullName>
    </submittedName>
</protein>
<evidence type="ECO:0000313" key="1">
    <source>
        <dbReference type="Proteomes" id="UP000887574"/>
    </source>
</evidence>
<accession>A0A915E9C8</accession>
<dbReference type="AlphaFoldDB" id="A0A915E9C8"/>
<dbReference type="Proteomes" id="UP000887574">
    <property type="component" value="Unplaced"/>
</dbReference>
<sequence length="364" mass="41872">MCFQDVISMVKSEKGNDMATHRGFRFMKHQKSGDGTKQYWKCDKTYGVVDARRVEDVEILAASQIHITSTGGQEQILLGDSGADGEDSERPGTEVTMTQKHNHFGDKSRVDLKRMQGNVQEQAISSKEAPRAILGRAIESVDEDSRPLIRRSYVARNIRSKNLARCAAKKYDFHSKTFTPIEEVSMAFIKLREYLEDSRFAEQMEPILDYFEDSYVGRPNGGKRRKPRFAIVQCNVVKLVLSDRQTSQSRMWKKTKVRSGRRQRMLPKRSKYCSNVDFAAASKTFGFNVLLFSSLSILNYTKPNYNTLIGVEKYNFIFVDEFTCGRFHLWTISPVDEFTVDEFTVDEFTVDEFTVDEFTVDEFT</sequence>
<evidence type="ECO:0000313" key="2">
    <source>
        <dbReference type="WBParaSite" id="jg2933"/>
    </source>
</evidence>
<organism evidence="1 2">
    <name type="scientific">Ditylenchus dipsaci</name>
    <dbReference type="NCBI Taxonomy" id="166011"/>
    <lineage>
        <taxon>Eukaryota</taxon>
        <taxon>Metazoa</taxon>
        <taxon>Ecdysozoa</taxon>
        <taxon>Nematoda</taxon>
        <taxon>Chromadorea</taxon>
        <taxon>Rhabditida</taxon>
        <taxon>Tylenchina</taxon>
        <taxon>Tylenchomorpha</taxon>
        <taxon>Sphaerularioidea</taxon>
        <taxon>Anguinidae</taxon>
        <taxon>Anguininae</taxon>
        <taxon>Ditylenchus</taxon>
    </lineage>
</organism>
<name>A0A915E9C8_9BILA</name>
<reference evidence="2" key="1">
    <citation type="submission" date="2022-11" db="UniProtKB">
        <authorList>
            <consortium name="WormBaseParasite"/>
        </authorList>
    </citation>
    <scope>IDENTIFICATION</scope>
</reference>
<keyword evidence="1" id="KW-1185">Reference proteome</keyword>
<dbReference type="WBParaSite" id="jg2933">
    <property type="protein sequence ID" value="jg2933"/>
    <property type="gene ID" value="jg2933"/>
</dbReference>